<dbReference type="InterPro" id="IPR046712">
    <property type="entry name" value="DUF6785"/>
</dbReference>
<feature type="transmembrane region" description="Helical" evidence="1">
    <location>
        <begin position="623"/>
        <end position="646"/>
    </location>
</feature>
<feature type="transmembrane region" description="Helical" evidence="1">
    <location>
        <begin position="554"/>
        <end position="571"/>
    </location>
</feature>
<keyword evidence="1" id="KW-1133">Transmembrane helix</keyword>
<dbReference type="Proteomes" id="UP000178606">
    <property type="component" value="Unassembled WGS sequence"/>
</dbReference>
<feature type="transmembrane region" description="Helical" evidence="1">
    <location>
        <begin position="373"/>
        <end position="393"/>
    </location>
</feature>
<gene>
    <name evidence="4" type="ORF">A3F84_08425</name>
</gene>
<dbReference type="Pfam" id="PF20581">
    <property type="entry name" value="DUF6785"/>
    <property type="match status" value="1"/>
</dbReference>
<evidence type="ECO:0000313" key="4">
    <source>
        <dbReference type="EMBL" id="OGG56639.1"/>
    </source>
</evidence>
<feature type="transmembrane region" description="Helical" evidence="1">
    <location>
        <begin position="61"/>
        <end position="80"/>
    </location>
</feature>
<comment type="caution">
    <text evidence="4">The sequence shown here is derived from an EMBL/GenBank/DDBJ whole genome shotgun (WGS) entry which is preliminary data.</text>
</comment>
<evidence type="ECO:0000256" key="1">
    <source>
        <dbReference type="SAM" id="Phobius"/>
    </source>
</evidence>
<dbReference type="InterPro" id="IPR046711">
    <property type="entry name" value="DUF6784"/>
</dbReference>
<keyword evidence="1" id="KW-0472">Membrane</keyword>
<proteinExistence type="predicted"/>
<feature type="domain" description="DUF6785" evidence="3">
    <location>
        <begin position="26"/>
        <end position="519"/>
    </location>
</feature>
<keyword evidence="1" id="KW-0812">Transmembrane</keyword>
<feature type="transmembrane region" description="Helical" evidence="1">
    <location>
        <begin position="168"/>
        <end position="196"/>
    </location>
</feature>
<feature type="transmembrane region" description="Helical" evidence="1">
    <location>
        <begin position="399"/>
        <end position="418"/>
    </location>
</feature>
<feature type="transmembrane region" description="Helical" evidence="1">
    <location>
        <begin position="270"/>
        <end position="288"/>
    </location>
</feature>
<feature type="transmembrane region" description="Helical" evidence="1">
    <location>
        <begin position="231"/>
        <end position="250"/>
    </location>
</feature>
<dbReference type="Pfam" id="PF20580">
    <property type="entry name" value="DUF6784"/>
    <property type="match status" value="1"/>
</dbReference>
<evidence type="ECO:0000259" key="2">
    <source>
        <dbReference type="Pfam" id="PF20580"/>
    </source>
</evidence>
<feature type="transmembrane region" description="Helical" evidence="1">
    <location>
        <begin position="331"/>
        <end position="348"/>
    </location>
</feature>
<reference evidence="4 5" key="1">
    <citation type="journal article" date="2016" name="Nat. Commun.">
        <title>Thousands of microbial genomes shed light on interconnected biogeochemical processes in an aquifer system.</title>
        <authorList>
            <person name="Anantharaman K."/>
            <person name="Brown C.T."/>
            <person name="Hug L.A."/>
            <person name="Sharon I."/>
            <person name="Castelle C.J."/>
            <person name="Probst A.J."/>
            <person name="Thomas B.C."/>
            <person name="Singh A."/>
            <person name="Wilkins M.J."/>
            <person name="Karaoz U."/>
            <person name="Brodie E.L."/>
            <person name="Williams K.H."/>
            <person name="Hubbard S.S."/>
            <person name="Banfield J.F."/>
        </authorList>
    </citation>
    <scope>NUCLEOTIDE SEQUENCE [LARGE SCALE GENOMIC DNA]</scope>
    <source>
        <strain evidence="5">RIFCSPLOWO2_12_FULL_64_10</strain>
    </source>
</reference>
<feature type="transmembrane region" description="Helical" evidence="1">
    <location>
        <begin position="492"/>
        <end position="513"/>
    </location>
</feature>
<feature type="domain" description="DUF6784" evidence="2">
    <location>
        <begin position="556"/>
        <end position="644"/>
    </location>
</feature>
<dbReference type="EMBL" id="MFKF01000024">
    <property type="protein sequence ID" value="OGG56639.1"/>
    <property type="molecule type" value="Genomic_DNA"/>
</dbReference>
<evidence type="ECO:0000259" key="3">
    <source>
        <dbReference type="Pfam" id="PF20581"/>
    </source>
</evidence>
<sequence length="656" mass="73625">MPQRVEKIPFHPEESPVAAPARQGVTPRAVAVGLGLVVTDCLWNTYVEYIAHSARINITHFPVALFAPYVLLLIVNRFAARRLRPPLTPEELLSAIAMGLVGSAIPAYGLVSFFLGMIATPYYLASPENQWVEYFHDHLPAWLIPSNRGDAMRWLFEGLPDPSVPIPWGVWVVPLLSWMTLIGAIVVASTCLAVMLRRQWAQHERLTYPILQPAVELAGAGEEPDIFRRRLFYAGAFIPFFIICWNIISYFQPGFPTIERHRGWMSMGPYFPRIHVSLNFYTLGFSYFANVDVLFSIWFFYLFYGAQVALYRRVGLNLSARDDSGDATTSLQASGAFLALVVWGLYVARRHLRDVFRKAVQPDHPSDDGGEILSYRTCAAGLLLSLLFIPCWFHAIGLAWPVACLLTAGLFVCYIGVARVIAETGVIYFSMPIGPAGFLPFLYGGKHVFPPATQTALTLSDAIGSQGKAMFMPPLVHAAKLGDHLGAGRRRLAYALALSLAVGVFVTIWYSLYLGYTRGAYNFDDYPFTRYPPRVYDALVKTLKNDVTWENERYFFFPLGIAIYALVNLLRYRFSWWPLHPIGMIVPPTHAVHSIFSLFIAWGIKTVLLRVGGVGLYRRCRPFFLGLIVGHLLGVGVSFLVDYIYFPGQGHHVHSW</sequence>
<feature type="transmembrane region" description="Helical" evidence="1">
    <location>
        <begin position="425"/>
        <end position="443"/>
    </location>
</feature>
<evidence type="ECO:0000313" key="5">
    <source>
        <dbReference type="Proteomes" id="UP000178606"/>
    </source>
</evidence>
<feature type="transmembrane region" description="Helical" evidence="1">
    <location>
        <begin position="92"/>
        <end position="119"/>
    </location>
</feature>
<feature type="transmembrane region" description="Helical" evidence="1">
    <location>
        <begin position="591"/>
        <end position="611"/>
    </location>
</feature>
<protein>
    <submittedName>
        <fullName evidence="4">Uncharacterized protein</fullName>
    </submittedName>
</protein>
<feature type="transmembrane region" description="Helical" evidence="1">
    <location>
        <begin position="293"/>
        <end position="311"/>
    </location>
</feature>
<name>A0A1F6D5C5_HANXR</name>
<accession>A0A1F6D5C5</accession>
<organism evidence="4 5">
    <name type="scientific">Handelsmanbacteria sp. (strain RIFCSPLOWO2_12_FULL_64_10)</name>
    <dbReference type="NCBI Taxonomy" id="1817868"/>
    <lineage>
        <taxon>Bacteria</taxon>
        <taxon>Candidatus Handelsmaniibacteriota</taxon>
    </lineage>
</organism>
<dbReference type="AlphaFoldDB" id="A0A1F6D5C5"/>